<protein>
    <recommendedName>
        <fullName evidence="8">Lipoprotein</fullName>
    </recommendedName>
</protein>
<keyword evidence="1" id="KW-0732">Signal</keyword>
<organism evidence="4 7">
    <name type="scientific">Achromobacter ruhlandii</name>
    <dbReference type="NCBI Taxonomy" id="72557"/>
    <lineage>
        <taxon>Bacteria</taxon>
        <taxon>Pseudomonadati</taxon>
        <taxon>Pseudomonadota</taxon>
        <taxon>Betaproteobacteria</taxon>
        <taxon>Burkholderiales</taxon>
        <taxon>Alcaligenaceae</taxon>
        <taxon>Achromobacter</taxon>
    </lineage>
</organism>
<evidence type="ECO:0000313" key="2">
    <source>
        <dbReference type="EMBL" id="CAB3891597.1"/>
    </source>
</evidence>
<dbReference type="GeneID" id="55561977"/>
<evidence type="ECO:0000313" key="7">
    <source>
        <dbReference type="Proteomes" id="UP000542405"/>
    </source>
</evidence>
<dbReference type="EMBL" id="CADILE010000011">
    <property type="protein sequence ID" value="CAB3891597.1"/>
    <property type="molecule type" value="Genomic_DNA"/>
</dbReference>
<dbReference type="EMBL" id="JABBZE010000107">
    <property type="protein sequence ID" value="NMU90499.1"/>
    <property type="molecule type" value="Genomic_DNA"/>
</dbReference>
<name>A0A1D8IEH7_9BURK</name>
<feature type="chain" id="PRO_5009108087" description="Lipoprotein" evidence="1">
    <location>
        <begin position="21"/>
        <end position="115"/>
    </location>
</feature>
<evidence type="ECO:0000313" key="3">
    <source>
        <dbReference type="EMBL" id="CAB3939339.1"/>
    </source>
</evidence>
<proteinExistence type="predicted"/>
<dbReference type="Proteomes" id="UP000494122">
    <property type="component" value="Unassembled WGS sequence"/>
</dbReference>
<reference evidence="5 6" key="2">
    <citation type="submission" date="2020-04" db="EMBL/GenBank/DDBJ databases">
        <authorList>
            <person name="De Canck E."/>
        </authorList>
    </citation>
    <scope>NUCLEOTIDE SEQUENCE [LARGE SCALE GENOMIC DNA]</scope>
    <source>
        <strain evidence="2 5">LMG 3328</strain>
        <strain evidence="3 6">LMG 7053</strain>
    </source>
</reference>
<keyword evidence="6" id="KW-1185">Reference proteome</keyword>
<dbReference type="Proteomes" id="UP000494161">
    <property type="component" value="Unassembled WGS sequence"/>
</dbReference>
<feature type="signal peptide" evidence="1">
    <location>
        <begin position="1"/>
        <end position="20"/>
    </location>
</feature>
<evidence type="ECO:0000313" key="6">
    <source>
        <dbReference type="Proteomes" id="UP000494161"/>
    </source>
</evidence>
<evidence type="ECO:0000313" key="5">
    <source>
        <dbReference type="Proteomes" id="UP000494122"/>
    </source>
</evidence>
<gene>
    <name evidence="4" type="ORF">HGQ98_11845</name>
    <name evidence="2" type="ORF">LMG3328_03814</name>
    <name evidence="3" type="ORF">LMG7053_00316</name>
</gene>
<evidence type="ECO:0000256" key="1">
    <source>
        <dbReference type="SAM" id="SignalP"/>
    </source>
</evidence>
<evidence type="ECO:0000313" key="4">
    <source>
        <dbReference type="EMBL" id="NMU90499.1"/>
    </source>
</evidence>
<dbReference type="RefSeq" id="WP_049075546.1">
    <property type="nucleotide sequence ID" value="NZ_CADIJL010000010.1"/>
</dbReference>
<evidence type="ECO:0008006" key="8">
    <source>
        <dbReference type="Google" id="ProtNLM"/>
    </source>
</evidence>
<dbReference type="EMBL" id="CADILJ010000002">
    <property type="protein sequence ID" value="CAB3939339.1"/>
    <property type="molecule type" value="Genomic_DNA"/>
</dbReference>
<dbReference type="PROSITE" id="PS51257">
    <property type="entry name" value="PROKAR_LIPOPROTEIN"/>
    <property type="match status" value="1"/>
</dbReference>
<dbReference type="Proteomes" id="UP000542405">
    <property type="component" value="Unassembled WGS sequence"/>
</dbReference>
<sequence length="115" mass="12791">MKVRTALSLATVVLAVSACANVKDVRDRDPVFYGSTQRTAEDYTNCVADAWKSLNVNFERKPVRNGFELIQSDSLGVEAVLTTTTWKGKTEARLSTRIARRDQSLIEPANLCLQQ</sequence>
<dbReference type="AlphaFoldDB" id="A0A1D8IEH7"/>
<reference evidence="4 7" key="1">
    <citation type="submission" date="2020-04" db="EMBL/GenBank/DDBJ databases">
        <title>Achromobacter ruhlandii genome sequencing and assembly.</title>
        <authorList>
            <person name="Martins R.C.R."/>
            <person name="Perdigao-Neto L.V."/>
            <person name="Levin A.S.S."/>
            <person name="Costa S.F."/>
        </authorList>
    </citation>
    <scope>NUCLEOTIDE SEQUENCE [LARGE SCALE GENOMIC DNA]</scope>
    <source>
        <strain evidence="4 7">9035ralo</strain>
    </source>
</reference>
<accession>A0A1D8IEH7</accession>